<reference evidence="2 3" key="1">
    <citation type="submission" date="2015-12" db="EMBL/GenBank/DDBJ databases">
        <title>The genome of Folsomia candida.</title>
        <authorList>
            <person name="Faddeeva A."/>
            <person name="Derks M.F."/>
            <person name="Anvar Y."/>
            <person name="Smit S."/>
            <person name="Van Straalen N."/>
            <person name="Roelofs D."/>
        </authorList>
    </citation>
    <scope>NUCLEOTIDE SEQUENCE [LARGE SCALE GENOMIC DNA]</scope>
    <source>
        <strain evidence="2 3">VU population</strain>
        <tissue evidence="2">Whole body</tissue>
    </source>
</reference>
<proteinExistence type="predicted"/>
<comment type="caution">
    <text evidence="2">The sequence shown here is derived from an EMBL/GenBank/DDBJ whole genome shotgun (WGS) entry which is preliminary data.</text>
</comment>
<dbReference type="OrthoDB" id="10644677at2759"/>
<dbReference type="AlphaFoldDB" id="A0A226E3F1"/>
<feature type="compositionally biased region" description="Polar residues" evidence="1">
    <location>
        <begin position="174"/>
        <end position="188"/>
    </location>
</feature>
<feature type="compositionally biased region" description="Low complexity" evidence="1">
    <location>
        <begin position="212"/>
        <end position="226"/>
    </location>
</feature>
<feature type="compositionally biased region" description="Polar residues" evidence="1">
    <location>
        <begin position="97"/>
        <end position="124"/>
    </location>
</feature>
<sequence length="245" mass="26238">MWARPPHLNSDEFWNHMLSANARQTMRNLDVCIQAAYLDTPFVHRLERPLIKFEGGPTPAPGEETGGGGGGDAAPPPVPPPAARRRRQTKAYIDLAKSSSEYMGDNSNSISDNGTPDDGNSTDGVRNKPVMLNSTAIFSLEQIGLSESGWCFQTEAEQRLGVLNYIRTTCPGSPASHQFSQLPSNSTGEAGDEAGEARPWDYKDEEGDQDVESSSQSSQNPGSESSADGGVTNTEPPPTTPATEE</sequence>
<feature type="compositionally biased region" description="Pro residues" evidence="1">
    <location>
        <begin position="235"/>
        <end position="245"/>
    </location>
</feature>
<feature type="region of interest" description="Disordered" evidence="1">
    <location>
        <begin position="53"/>
        <end position="128"/>
    </location>
</feature>
<dbReference type="EMBL" id="LNIX01000007">
    <property type="protein sequence ID" value="OXA51441.1"/>
    <property type="molecule type" value="Genomic_DNA"/>
</dbReference>
<dbReference type="Proteomes" id="UP000198287">
    <property type="component" value="Unassembled WGS sequence"/>
</dbReference>
<protein>
    <submittedName>
        <fullName evidence="2">Uncharacterized protein</fullName>
    </submittedName>
</protein>
<evidence type="ECO:0000313" key="3">
    <source>
        <dbReference type="Proteomes" id="UP000198287"/>
    </source>
</evidence>
<name>A0A226E3F1_FOLCA</name>
<gene>
    <name evidence="2" type="ORF">Fcan01_13581</name>
</gene>
<feature type="compositionally biased region" description="Low complexity" evidence="1">
    <location>
        <begin position="54"/>
        <end position="63"/>
    </location>
</feature>
<organism evidence="2 3">
    <name type="scientific">Folsomia candida</name>
    <name type="common">Springtail</name>
    <dbReference type="NCBI Taxonomy" id="158441"/>
    <lineage>
        <taxon>Eukaryota</taxon>
        <taxon>Metazoa</taxon>
        <taxon>Ecdysozoa</taxon>
        <taxon>Arthropoda</taxon>
        <taxon>Hexapoda</taxon>
        <taxon>Collembola</taxon>
        <taxon>Entomobryomorpha</taxon>
        <taxon>Isotomoidea</taxon>
        <taxon>Isotomidae</taxon>
        <taxon>Proisotominae</taxon>
        <taxon>Folsomia</taxon>
    </lineage>
</organism>
<keyword evidence="3" id="KW-1185">Reference proteome</keyword>
<feature type="region of interest" description="Disordered" evidence="1">
    <location>
        <begin position="174"/>
        <end position="245"/>
    </location>
</feature>
<evidence type="ECO:0000313" key="2">
    <source>
        <dbReference type="EMBL" id="OXA51441.1"/>
    </source>
</evidence>
<evidence type="ECO:0000256" key="1">
    <source>
        <dbReference type="SAM" id="MobiDB-lite"/>
    </source>
</evidence>
<accession>A0A226E3F1</accession>